<feature type="transmembrane region" description="Helical" evidence="1">
    <location>
        <begin position="101"/>
        <end position="125"/>
    </location>
</feature>
<feature type="transmembrane region" description="Helical" evidence="1">
    <location>
        <begin position="45"/>
        <end position="64"/>
    </location>
</feature>
<keyword evidence="1" id="KW-0406">Ion transport</keyword>
<keyword evidence="1" id="KW-0029">Amino-acid transport</keyword>
<dbReference type="Proteomes" id="UP000235828">
    <property type="component" value="Chromosome A"/>
</dbReference>
<dbReference type="Pfam" id="PF03616">
    <property type="entry name" value="Glt_symporter"/>
    <property type="match status" value="1"/>
</dbReference>
<evidence type="ECO:0000313" key="4">
    <source>
        <dbReference type="Proteomes" id="UP000235828"/>
    </source>
</evidence>
<dbReference type="GO" id="GO:0005886">
    <property type="term" value="C:plasma membrane"/>
    <property type="evidence" value="ECO:0007669"/>
    <property type="project" value="UniProtKB-SubCell"/>
</dbReference>
<keyword evidence="1" id="KW-1003">Cell membrane</keyword>
<keyword evidence="1" id="KW-0813">Transport</keyword>
<dbReference type="PANTHER" id="PTHR36178">
    <property type="entry name" value="SLR0625 PROTEIN"/>
    <property type="match status" value="1"/>
</dbReference>
<dbReference type="GO" id="GO:0015813">
    <property type="term" value="P:L-glutamate transmembrane transport"/>
    <property type="evidence" value="ECO:0007669"/>
    <property type="project" value="UniProtKB-UniRule"/>
</dbReference>
<dbReference type="KEGG" id="vta:A1831"/>
<feature type="transmembrane region" description="Helical" evidence="1">
    <location>
        <begin position="222"/>
        <end position="239"/>
    </location>
</feature>
<keyword evidence="1" id="KW-0915">Sodium</keyword>
<dbReference type="RefSeq" id="WP_102522418.1">
    <property type="nucleotide sequence ID" value="NZ_LT960611.1"/>
</dbReference>
<feature type="transmembrane region" description="Helical" evidence="1">
    <location>
        <begin position="317"/>
        <end position="340"/>
    </location>
</feature>
<feature type="transmembrane region" description="Helical" evidence="1">
    <location>
        <begin position="6"/>
        <end position="25"/>
    </location>
</feature>
<dbReference type="HAMAP" id="MF_02062">
    <property type="entry name" value="GltS"/>
    <property type="match status" value="1"/>
</dbReference>
<dbReference type="EMBL" id="LT960611">
    <property type="protein sequence ID" value="SON49810.1"/>
    <property type="molecule type" value="Genomic_DNA"/>
</dbReference>
<evidence type="ECO:0000256" key="1">
    <source>
        <dbReference type="HAMAP-Rule" id="MF_02062"/>
    </source>
</evidence>
<sequence>MEFSDGALQLNSFFTVTIGIIVLFIGRRLNQVVGFLKEFSIPEPVSGGIVFSLLFTLIYVVTSVEVNFDLTARDVLLVYFFTTIGINASLSDLFKGGRPLIVLLAVTISYMILQNLTGIGVASLFGQEQVVGMLGGSVSLIGGHGTAIAWAPKIQEQFGLSNAMEIGIASATFGLILASLMGGPIAKYLINKHQLKPAANSPKEKTQGKESVIPVKMTSFDFLEALLAIHICVIVGFFLNKGVSELGLDLPLFVTCLFAGIVLTNLNPRNYKRITGTAWPTRTAAIDLIAEISLGTFLAMSLMSMQLWTLVDLAGPIFAILGMQFVIAILVNLFVVFPAMGKNYDAAVICSGFGGISLGSTPTAMANMSAVSQRYGHSAQAFIIVLLVCAFFIDLANALIIPYFLGVLS</sequence>
<dbReference type="InterPro" id="IPR004445">
    <property type="entry name" value="GltS"/>
</dbReference>
<comment type="similarity">
    <text evidence="1">Belongs to the glutamate:Na(+) symporter (ESS) (TC 2.A.27) family.</text>
</comment>
<dbReference type="AlphaFoldDB" id="A0A2N8ZD30"/>
<reference evidence="3 4" key="1">
    <citation type="submission" date="2017-10" db="EMBL/GenBank/DDBJ databases">
        <authorList>
            <person name="Banno H."/>
            <person name="Chua N.-H."/>
        </authorList>
    </citation>
    <scope>NUCLEOTIDE SEQUENCE [LARGE SCALE GENOMIC DNA]</scope>
    <source>
        <strain evidence="3">Vibrio tapetis CECT4600</strain>
    </source>
</reference>
<organism evidence="3 4">
    <name type="scientific">Vibrio tapetis subsp. tapetis</name>
    <dbReference type="NCBI Taxonomy" id="1671868"/>
    <lineage>
        <taxon>Bacteria</taxon>
        <taxon>Pseudomonadati</taxon>
        <taxon>Pseudomonadota</taxon>
        <taxon>Gammaproteobacteria</taxon>
        <taxon>Vibrionales</taxon>
        <taxon>Vibrionaceae</taxon>
        <taxon>Vibrio</taxon>
    </lineage>
</organism>
<evidence type="ECO:0000256" key="2">
    <source>
        <dbReference type="NCBIfam" id="TIGR00210"/>
    </source>
</evidence>
<protein>
    <recommendedName>
        <fullName evidence="1 2">Sodium/glutamate symporter</fullName>
    </recommendedName>
</protein>
<gene>
    <name evidence="1 3" type="primary">gltS</name>
    <name evidence="3" type="ORF">VTAP4600_A1831</name>
</gene>
<keyword evidence="1" id="KW-0739">Sodium transport</keyword>
<comment type="subcellular location">
    <subcellularLocation>
        <location evidence="1">Cell inner membrane</location>
        <topology evidence="1">Multi-pass membrane protein</topology>
    </subcellularLocation>
</comment>
<feature type="transmembrane region" description="Helical" evidence="1">
    <location>
        <begin position="346"/>
        <end position="369"/>
    </location>
</feature>
<feature type="transmembrane region" description="Helical" evidence="1">
    <location>
        <begin position="246"/>
        <end position="264"/>
    </location>
</feature>
<dbReference type="OrthoDB" id="4921038at2"/>
<feature type="transmembrane region" description="Helical" evidence="1">
    <location>
        <begin position="284"/>
        <end position="305"/>
    </location>
</feature>
<keyword evidence="4" id="KW-1185">Reference proteome</keyword>
<proteinExistence type="inferred from homology"/>
<keyword evidence="1" id="KW-0472">Membrane</keyword>
<evidence type="ECO:0000313" key="3">
    <source>
        <dbReference type="EMBL" id="SON49810.1"/>
    </source>
</evidence>
<feature type="transmembrane region" description="Helical" evidence="1">
    <location>
        <begin position="131"/>
        <end position="151"/>
    </location>
</feature>
<feature type="transmembrane region" description="Helical" evidence="1">
    <location>
        <begin position="381"/>
        <end position="405"/>
    </location>
</feature>
<dbReference type="NCBIfam" id="TIGR00210">
    <property type="entry name" value="gltS"/>
    <property type="match status" value="1"/>
</dbReference>
<keyword evidence="1" id="KW-0812">Transmembrane</keyword>
<dbReference type="PANTHER" id="PTHR36178:SF1">
    <property type="entry name" value="SODIUM_GLUTAMATE SYMPORTER"/>
    <property type="match status" value="1"/>
</dbReference>
<keyword evidence="1" id="KW-0997">Cell inner membrane</keyword>
<comment type="function">
    <text evidence="1">Catalyzes the sodium-dependent transport of glutamate.</text>
</comment>
<feature type="transmembrane region" description="Helical" evidence="1">
    <location>
        <begin position="76"/>
        <end position="94"/>
    </location>
</feature>
<keyword evidence="1" id="KW-1133">Transmembrane helix</keyword>
<dbReference type="GO" id="GO:0015501">
    <property type="term" value="F:glutamate:sodium symporter activity"/>
    <property type="evidence" value="ECO:0007669"/>
    <property type="project" value="UniProtKB-UniRule"/>
</dbReference>
<accession>A0A2N8ZD30</accession>
<feature type="transmembrane region" description="Helical" evidence="1">
    <location>
        <begin position="163"/>
        <end position="186"/>
    </location>
</feature>
<name>A0A2N8ZD30_9VIBR</name>
<keyword evidence="1" id="KW-0769">Symport</keyword>